<feature type="domain" description="HTH gntR-type" evidence="6">
    <location>
        <begin position="1"/>
        <end position="69"/>
    </location>
</feature>
<keyword evidence="3" id="KW-0805">Transcription regulation</keyword>
<dbReference type="SUPFAM" id="SSF53383">
    <property type="entry name" value="PLP-dependent transferases"/>
    <property type="match status" value="1"/>
</dbReference>
<dbReference type="GeneID" id="90523029"/>
<evidence type="ECO:0000313" key="8">
    <source>
        <dbReference type="Proteomes" id="UP000315469"/>
    </source>
</evidence>
<dbReference type="Pfam" id="PF00155">
    <property type="entry name" value="Aminotran_1_2"/>
    <property type="match status" value="1"/>
</dbReference>
<dbReference type="CDD" id="cd07377">
    <property type="entry name" value="WHTH_GntR"/>
    <property type="match status" value="1"/>
</dbReference>
<dbReference type="InterPro" id="IPR015421">
    <property type="entry name" value="PyrdxlP-dep_Trfase_major"/>
</dbReference>
<organism evidence="7 8">
    <name type="scientific">Pantoea eucalypti</name>
    <dbReference type="NCBI Taxonomy" id="470933"/>
    <lineage>
        <taxon>Bacteria</taxon>
        <taxon>Pseudomonadati</taxon>
        <taxon>Pseudomonadota</taxon>
        <taxon>Gammaproteobacteria</taxon>
        <taxon>Enterobacterales</taxon>
        <taxon>Erwiniaceae</taxon>
        <taxon>Pantoea</taxon>
    </lineage>
</organism>
<evidence type="ECO:0000256" key="3">
    <source>
        <dbReference type="ARBA" id="ARBA00023015"/>
    </source>
</evidence>
<keyword evidence="7" id="KW-0808">Transferase</keyword>
<dbReference type="Pfam" id="PF00392">
    <property type="entry name" value="GntR"/>
    <property type="match status" value="1"/>
</dbReference>
<dbReference type="Gene3D" id="3.40.640.10">
    <property type="entry name" value="Type I PLP-dependent aspartate aminotransferase-like (Major domain)"/>
    <property type="match status" value="1"/>
</dbReference>
<sequence length="477" mass="52977">MHLYETIADDIARSILRGQLTPGTRIPSVRHYAGQYEVSVNSVKTAYRLLEDRGLISARPQSGYYVRDSLPELCHLQESSVNSRESAVPLSGLNRLLSVILENQLRGDCIDLALACPSGDRFYPAGRLKKITAQLLRSASGFSTTYAMPPGSPRLRSQIARRGLHTGMILSPDDVIITHGTMEAISLAVRASTLPGDTVAVESPTFYNLYPMLEDLGRRIVNLPTHPQSGMCLDTLESLAEQRKISAVITIPSGHNPLGFVMPSENRQRLARMAETRQFAVIEDVMYAELQFGDTCIPNIRAFDRDGWVMVCASYTKTVAPDFRIGWLDAGRFRDVARQMKFTSTVAESGLLSESLGIFLENGGYDLHLRHLRRLYERQIDAVRACIADYFPAGTRVSRPQAGFILWIELPEGADTLALFHAALDEKILCMPGLLCSGSRAFNHCFRMAACFELTDRHRMAISRLGALAAHQLNEMK</sequence>
<accession>A0ABY2ZJZ5</accession>
<dbReference type="SUPFAM" id="SSF46785">
    <property type="entry name" value="Winged helix' DNA-binding domain"/>
    <property type="match status" value="1"/>
</dbReference>
<evidence type="ECO:0000256" key="1">
    <source>
        <dbReference type="ARBA" id="ARBA00005384"/>
    </source>
</evidence>
<dbReference type="RefSeq" id="WP_140034027.1">
    <property type="nucleotide sequence ID" value="NZ_CP045721.1"/>
</dbReference>
<keyword evidence="7" id="KW-0032">Aminotransferase</keyword>
<name>A0ABY2ZJZ5_9GAMM</name>
<dbReference type="PROSITE" id="PS50949">
    <property type="entry name" value="HTH_GNTR"/>
    <property type="match status" value="1"/>
</dbReference>
<protein>
    <submittedName>
        <fullName evidence="7">PLP-dependent aminotransferase family protein</fullName>
    </submittedName>
</protein>
<dbReference type="CDD" id="cd00609">
    <property type="entry name" value="AAT_like"/>
    <property type="match status" value="1"/>
</dbReference>
<dbReference type="InterPro" id="IPR004839">
    <property type="entry name" value="Aminotransferase_I/II_large"/>
</dbReference>
<dbReference type="InterPro" id="IPR036390">
    <property type="entry name" value="WH_DNA-bd_sf"/>
</dbReference>
<dbReference type="PANTHER" id="PTHR46577">
    <property type="entry name" value="HTH-TYPE TRANSCRIPTIONAL REGULATORY PROTEIN GABR"/>
    <property type="match status" value="1"/>
</dbReference>
<dbReference type="InterPro" id="IPR015424">
    <property type="entry name" value="PyrdxlP-dep_Trfase"/>
</dbReference>
<evidence type="ECO:0000256" key="4">
    <source>
        <dbReference type="ARBA" id="ARBA00023125"/>
    </source>
</evidence>
<dbReference type="InterPro" id="IPR051446">
    <property type="entry name" value="HTH_trans_reg/aminotransferase"/>
</dbReference>
<proteinExistence type="inferred from homology"/>
<evidence type="ECO:0000313" key="7">
    <source>
        <dbReference type="EMBL" id="TPV37126.1"/>
    </source>
</evidence>
<dbReference type="InterPro" id="IPR000524">
    <property type="entry name" value="Tscrpt_reg_HTH_GntR"/>
</dbReference>
<dbReference type="SMART" id="SM00345">
    <property type="entry name" value="HTH_GNTR"/>
    <property type="match status" value="1"/>
</dbReference>
<evidence type="ECO:0000259" key="6">
    <source>
        <dbReference type="PROSITE" id="PS50949"/>
    </source>
</evidence>
<dbReference type="Gene3D" id="3.90.1150.10">
    <property type="entry name" value="Aspartate Aminotransferase, domain 1"/>
    <property type="match status" value="1"/>
</dbReference>
<keyword evidence="4" id="KW-0238">DNA-binding</keyword>
<dbReference type="Gene3D" id="1.10.10.10">
    <property type="entry name" value="Winged helix-like DNA-binding domain superfamily/Winged helix DNA-binding domain"/>
    <property type="match status" value="1"/>
</dbReference>
<dbReference type="EMBL" id="VHJB01000061">
    <property type="protein sequence ID" value="TPV37126.1"/>
    <property type="molecule type" value="Genomic_DNA"/>
</dbReference>
<keyword evidence="5" id="KW-0804">Transcription</keyword>
<dbReference type="PANTHER" id="PTHR46577:SF2">
    <property type="entry name" value="TRANSCRIPTIONAL REGULATORY PROTEIN"/>
    <property type="match status" value="1"/>
</dbReference>
<dbReference type="InterPro" id="IPR015422">
    <property type="entry name" value="PyrdxlP-dep_Trfase_small"/>
</dbReference>
<comment type="similarity">
    <text evidence="1">In the C-terminal section; belongs to the class-I pyridoxal-phosphate-dependent aminotransferase family.</text>
</comment>
<evidence type="ECO:0000256" key="2">
    <source>
        <dbReference type="ARBA" id="ARBA00022898"/>
    </source>
</evidence>
<evidence type="ECO:0000256" key="5">
    <source>
        <dbReference type="ARBA" id="ARBA00023163"/>
    </source>
</evidence>
<dbReference type="Proteomes" id="UP000315469">
    <property type="component" value="Unassembled WGS sequence"/>
</dbReference>
<gene>
    <name evidence="7" type="ORF">FJW02_09390</name>
</gene>
<comment type="caution">
    <text evidence="7">The sequence shown here is derived from an EMBL/GenBank/DDBJ whole genome shotgun (WGS) entry which is preliminary data.</text>
</comment>
<keyword evidence="2" id="KW-0663">Pyridoxal phosphate</keyword>
<dbReference type="InterPro" id="IPR036388">
    <property type="entry name" value="WH-like_DNA-bd_sf"/>
</dbReference>
<dbReference type="GO" id="GO:0008483">
    <property type="term" value="F:transaminase activity"/>
    <property type="evidence" value="ECO:0007669"/>
    <property type="project" value="UniProtKB-KW"/>
</dbReference>
<keyword evidence="8" id="KW-1185">Reference proteome</keyword>
<reference evidence="7 8" key="1">
    <citation type="submission" date="2019-06" db="EMBL/GenBank/DDBJ databases">
        <title>Taxogenomics and systematics of the genus Pantoea.</title>
        <authorList>
            <person name="Tambong J.T."/>
        </authorList>
    </citation>
    <scope>NUCLEOTIDE SEQUENCE [LARGE SCALE GENOMIC DNA]</scope>
    <source>
        <strain evidence="7 8">LMG 24197</strain>
    </source>
</reference>